<proteinExistence type="predicted"/>
<name>A0A6A6SUJ9_9PLEO</name>
<reference evidence="2" key="1">
    <citation type="journal article" date="2020" name="Stud. Mycol.">
        <title>101 Dothideomycetes genomes: a test case for predicting lifestyles and emergence of pathogens.</title>
        <authorList>
            <person name="Haridas S."/>
            <person name="Albert R."/>
            <person name="Binder M."/>
            <person name="Bloem J."/>
            <person name="Labutti K."/>
            <person name="Salamov A."/>
            <person name="Andreopoulos B."/>
            <person name="Baker S."/>
            <person name="Barry K."/>
            <person name="Bills G."/>
            <person name="Bluhm B."/>
            <person name="Cannon C."/>
            <person name="Castanera R."/>
            <person name="Culley D."/>
            <person name="Daum C."/>
            <person name="Ezra D."/>
            <person name="Gonzalez J."/>
            <person name="Henrissat B."/>
            <person name="Kuo A."/>
            <person name="Liang C."/>
            <person name="Lipzen A."/>
            <person name="Lutzoni F."/>
            <person name="Magnuson J."/>
            <person name="Mondo S."/>
            <person name="Nolan M."/>
            <person name="Ohm R."/>
            <person name="Pangilinan J."/>
            <person name="Park H.-J."/>
            <person name="Ramirez L."/>
            <person name="Alfaro M."/>
            <person name="Sun H."/>
            <person name="Tritt A."/>
            <person name="Yoshinaga Y."/>
            <person name="Zwiers L.-H."/>
            <person name="Turgeon B."/>
            <person name="Goodwin S."/>
            <person name="Spatafora J."/>
            <person name="Crous P."/>
            <person name="Grigoriev I."/>
        </authorList>
    </citation>
    <scope>NUCLEOTIDE SEQUENCE</scope>
    <source>
        <strain evidence="2">CBS 122681</strain>
    </source>
</reference>
<evidence type="ECO:0000259" key="1">
    <source>
        <dbReference type="Pfam" id="PF08241"/>
    </source>
</evidence>
<dbReference type="CDD" id="cd02440">
    <property type="entry name" value="AdoMet_MTases"/>
    <property type="match status" value="1"/>
</dbReference>
<keyword evidence="2" id="KW-0489">Methyltransferase</keyword>
<dbReference type="AlphaFoldDB" id="A0A6A6SUJ9"/>
<keyword evidence="2" id="KW-0808">Transferase</keyword>
<dbReference type="GO" id="GO:0008757">
    <property type="term" value="F:S-adenosylmethionine-dependent methyltransferase activity"/>
    <property type="evidence" value="ECO:0007669"/>
    <property type="project" value="InterPro"/>
</dbReference>
<dbReference type="OrthoDB" id="2013972at2759"/>
<accession>A0A6A6SUJ9</accession>
<dbReference type="Pfam" id="PF08241">
    <property type="entry name" value="Methyltransf_11"/>
    <property type="match status" value="1"/>
</dbReference>
<dbReference type="GO" id="GO:0032259">
    <property type="term" value="P:methylation"/>
    <property type="evidence" value="ECO:0007669"/>
    <property type="project" value="UniProtKB-KW"/>
</dbReference>
<gene>
    <name evidence="2" type="ORF">K491DRAFT_125617</name>
</gene>
<evidence type="ECO:0000313" key="3">
    <source>
        <dbReference type="Proteomes" id="UP000799324"/>
    </source>
</evidence>
<dbReference type="Proteomes" id="UP000799324">
    <property type="component" value="Unassembled WGS sequence"/>
</dbReference>
<dbReference type="InterPro" id="IPR013216">
    <property type="entry name" value="Methyltransf_11"/>
</dbReference>
<dbReference type="InterPro" id="IPR029063">
    <property type="entry name" value="SAM-dependent_MTases_sf"/>
</dbReference>
<protein>
    <submittedName>
        <fullName evidence="2">S-adenosyl-L-methionine-dependent methyltransferase</fullName>
    </submittedName>
</protein>
<dbReference type="EMBL" id="MU004448">
    <property type="protein sequence ID" value="KAF2650661.1"/>
    <property type="molecule type" value="Genomic_DNA"/>
</dbReference>
<evidence type="ECO:0000313" key="2">
    <source>
        <dbReference type="EMBL" id="KAF2650661.1"/>
    </source>
</evidence>
<organism evidence="2 3">
    <name type="scientific">Lophiostoma macrostomum CBS 122681</name>
    <dbReference type="NCBI Taxonomy" id="1314788"/>
    <lineage>
        <taxon>Eukaryota</taxon>
        <taxon>Fungi</taxon>
        <taxon>Dikarya</taxon>
        <taxon>Ascomycota</taxon>
        <taxon>Pezizomycotina</taxon>
        <taxon>Dothideomycetes</taxon>
        <taxon>Pleosporomycetidae</taxon>
        <taxon>Pleosporales</taxon>
        <taxon>Lophiostomataceae</taxon>
        <taxon>Lophiostoma</taxon>
    </lineage>
</organism>
<feature type="domain" description="Methyltransferase type 11" evidence="1">
    <location>
        <begin position="47"/>
        <end position="144"/>
    </location>
</feature>
<dbReference type="Gene3D" id="3.40.50.150">
    <property type="entry name" value="Vaccinia Virus protein VP39"/>
    <property type="match status" value="1"/>
</dbReference>
<keyword evidence="3" id="KW-1185">Reference proteome</keyword>
<dbReference type="SUPFAM" id="SSF53335">
    <property type="entry name" value="S-adenosyl-L-methionine-dependent methyltransferases"/>
    <property type="match status" value="1"/>
</dbReference>
<sequence>MSLFTPKQVMPRDERLFTIIGADETLSVAQYELSLLPSIPKNAVIHDAACGLGPVTKAIVHSAPPESIKIHATDIAPQMVVIYNMIGSEHGWPAEAKVMNCERLEFADATFTHTFLSFGLPVLADPVAAVKEMYRTLKPGGIAITAFWLSIPQGEAAIETRRKVWGPDAALSIMPDPRHKDAAFIPELLVEGGFRSSDIQLYEKKTVLLVRDMDEFANAIWSVIGAPRGGWTQEDEDRWDEALSTYKTTLSEMEGYHIDEDGHITLEGIAQIAIVKKGD</sequence>